<proteinExistence type="predicted"/>
<evidence type="ECO:0000313" key="1">
    <source>
        <dbReference type="EMBL" id="TBU35029.1"/>
    </source>
</evidence>
<sequence length="107" mass="12239">MAPSQAVPRLALGWAIFLPCSLIWRTALSSVLHWLEDVKHHARTCTLDRSTQLGQHRNRSDTRRSVRRRVLYIFSPPSSIFRISFPLQFTVPSPTFSLVNAPPSDNR</sequence>
<organism evidence="1">
    <name type="scientific">Dichomitus squalens</name>
    <dbReference type="NCBI Taxonomy" id="114155"/>
    <lineage>
        <taxon>Eukaryota</taxon>
        <taxon>Fungi</taxon>
        <taxon>Dikarya</taxon>
        <taxon>Basidiomycota</taxon>
        <taxon>Agaricomycotina</taxon>
        <taxon>Agaricomycetes</taxon>
        <taxon>Polyporales</taxon>
        <taxon>Polyporaceae</taxon>
        <taxon>Dichomitus</taxon>
    </lineage>
</organism>
<dbReference type="AlphaFoldDB" id="A0A4Q9N3D5"/>
<dbReference type="Proteomes" id="UP000292957">
    <property type="component" value="Unassembled WGS sequence"/>
</dbReference>
<dbReference type="EMBL" id="ML143387">
    <property type="protein sequence ID" value="TBU35029.1"/>
    <property type="molecule type" value="Genomic_DNA"/>
</dbReference>
<gene>
    <name evidence="1" type="ORF">BD311DRAFT_745456</name>
</gene>
<name>A0A4Q9N3D5_9APHY</name>
<reference evidence="1" key="1">
    <citation type="submission" date="2019-01" db="EMBL/GenBank/DDBJ databases">
        <title>Draft genome sequences of three monokaryotic isolates of the white-rot basidiomycete fungus Dichomitus squalens.</title>
        <authorList>
            <consortium name="DOE Joint Genome Institute"/>
            <person name="Lopez S.C."/>
            <person name="Andreopoulos B."/>
            <person name="Pangilinan J."/>
            <person name="Lipzen A."/>
            <person name="Riley R."/>
            <person name="Ahrendt S."/>
            <person name="Ng V."/>
            <person name="Barry K."/>
            <person name="Daum C."/>
            <person name="Grigoriev I.V."/>
            <person name="Hilden K.S."/>
            <person name="Makela M.R."/>
            <person name="de Vries R.P."/>
        </authorList>
    </citation>
    <scope>NUCLEOTIDE SEQUENCE [LARGE SCALE GENOMIC DNA]</scope>
    <source>
        <strain evidence="1">OM18370.1</strain>
    </source>
</reference>
<accession>A0A4Q9N3D5</accession>
<protein>
    <submittedName>
        <fullName evidence="1">Uncharacterized protein</fullName>
    </submittedName>
</protein>